<dbReference type="CDD" id="cd00186">
    <property type="entry name" value="TOP1Ac"/>
    <property type="match status" value="1"/>
</dbReference>
<evidence type="ECO:0000256" key="5">
    <source>
        <dbReference type="ARBA" id="ARBA00022842"/>
    </source>
</evidence>
<name>A0A6N1NMH3_9VIRU</name>
<dbReference type="KEGG" id="vg:80519006"/>
<comment type="similarity">
    <text evidence="2">Belongs to the type IA topoisomerase family.</text>
</comment>
<evidence type="ECO:0000256" key="6">
    <source>
        <dbReference type="ARBA" id="ARBA00023029"/>
    </source>
</evidence>
<dbReference type="GeneID" id="80519006"/>
<dbReference type="SMART" id="SM00436">
    <property type="entry name" value="TOP1Bc"/>
    <property type="match status" value="1"/>
</dbReference>
<dbReference type="PROSITE" id="PS00396">
    <property type="entry name" value="TOPO_IA_1"/>
    <property type="match status" value="1"/>
</dbReference>
<sequence length="829" mass="94388">MTILFIVESPGKIAKISKILGKNYLVKASVGHFRDLDNKSMSIDFDNNFEPIYVITKPDVVKNLKSAMRNCDMVYIASDLDKEGEAIGQHLYDVLRPSNYKRLVFNAITKEAILNSIKNAGKINKDLVNAQKARRILDRLYGYLISPILQKQIGGKLSAGRVQSVAAKIVIDKENEIKEFMENNENSTYFKVNGIFSSLKAGLFQVTDKDDDIFETDEAYNGKTAHMPLLNTSNPNSKVITFMKKCLKSQFVIHSVGDKISTRHPSPPFETSTLQQEANRKFGMSVDTTMKTAQKLYEGGYITYMRTDSVEISPEGHKEIKKVIEEQYGKEYYQKTVYKNKSANAQEAHEAIRPTHPDLLSLEDEISDELQIKLYKLIWQRTIASQMKPAKVNITTIQINISKYLEEKIDNPFYFFQSQIEKIIFPGFMKVYIESIDDAEEDETMKDFKGKIPKKGDKVIMEEVVAKQEYKKPPPRYSEASLVKTLKKLGIGRPSTYVNTIKTIMNREYIKIGNIQGVKKEITSYTIRSENKKHIMQVFEENSTVQLGKENKKIIPTNLGITVNDFLVENFPEMMDYKFTAKMEEELDAISNGDKVWHKVVKKFHDKLAPIVEEWSKKKGLAAKTEDKLLGTDSDGNEIFATKTKYGPAVKKQIGEKFVYAKISEPLTLEKIKLKDAVKLFEYPKLLGKHDGKDIMLHKGQYGFYLSHDKQNYSLGEDKKTDIGLKEAIKFIQSKKANNIAEFVVIENKKKIKATVLNGQYGPYIQVLRGKKKVNYPVPRNLDPSTLTDVKVSEIISKKKTAVKAPKKAYSGSKTIKKKPVTKKTKTTK</sequence>
<feature type="region of interest" description="Disordered" evidence="9">
    <location>
        <begin position="807"/>
        <end position="829"/>
    </location>
</feature>
<dbReference type="InterPro" id="IPR013826">
    <property type="entry name" value="Topo_IA_cen_sub3"/>
</dbReference>
<evidence type="ECO:0000256" key="2">
    <source>
        <dbReference type="ARBA" id="ARBA00009446"/>
    </source>
</evidence>
<dbReference type="InterPro" id="IPR023405">
    <property type="entry name" value="Topo_IA_core_domain"/>
</dbReference>
<evidence type="ECO:0000256" key="1">
    <source>
        <dbReference type="ARBA" id="ARBA00000213"/>
    </source>
</evidence>
<protein>
    <recommendedName>
        <fullName evidence="3">DNA topoisomerase</fullName>
        <ecNumber evidence="3">5.6.2.1</ecNumber>
    </recommendedName>
</protein>
<dbReference type="Gene3D" id="1.10.460.10">
    <property type="entry name" value="Topoisomerase I, domain 2"/>
    <property type="match status" value="1"/>
</dbReference>
<dbReference type="InterPro" id="IPR023406">
    <property type="entry name" value="Topo_IA_AS"/>
</dbReference>
<dbReference type="NCBIfam" id="TIGR01051">
    <property type="entry name" value="topA_bact"/>
    <property type="match status" value="1"/>
</dbReference>
<feature type="domain" description="Topo IA-type catalytic" evidence="11">
    <location>
        <begin position="124"/>
        <end position="612"/>
    </location>
</feature>
<dbReference type="Pfam" id="PF01751">
    <property type="entry name" value="Toprim"/>
    <property type="match status" value="1"/>
</dbReference>
<dbReference type="PROSITE" id="PS50880">
    <property type="entry name" value="TOPRIM"/>
    <property type="match status" value="1"/>
</dbReference>
<dbReference type="EMBL" id="KY523104">
    <property type="protein sequence ID" value="QKU35575.1"/>
    <property type="molecule type" value="Genomic_DNA"/>
</dbReference>
<dbReference type="RefSeq" id="YP_010782242.1">
    <property type="nucleotide sequence ID" value="NC_075039.1"/>
</dbReference>
<dbReference type="GO" id="GO:0003917">
    <property type="term" value="F:DNA topoisomerase type I (single strand cut, ATP-independent) activity"/>
    <property type="evidence" value="ECO:0007669"/>
    <property type="project" value="UniProtKB-EC"/>
</dbReference>
<dbReference type="InterPro" id="IPR028612">
    <property type="entry name" value="Topoisom_1_IA"/>
</dbReference>
<dbReference type="PANTHER" id="PTHR42785:SF1">
    <property type="entry name" value="DNA TOPOISOMERASE"/>
    <property type="match status" value="1"/>
</dbReference>
<evidence type="ECO:0000256" key="3">
    <source>
        <dbReference type="ARBA" id="ARBA00012891"/>
    </source>
</evidence>
<evidence type="ECO:0000256" key="8">
    <source>
        <dbReference type="ARBA" id="ARBA00023235"/>
    </source>
</evidence>
<dbReference type="GO" id="GO:0006265">
    <property type="term" value="P:DNA topological change"/>
    <property type="evidence" value="ECO:0007669"/>
    <property type="project" value="InterPro"/>
</dbReference>
<evidence type="ECO:0000259" key="10">
    <source>
        <dbReference type="PROSITE" id="PS50880"/>
    </source>
</evidence>
<reference evidence="12" key="2">
    <citation type="journal article" date="2018" name="Nat. Commun.">
        <title>Tailed giant Tupanvirus possesses the most complete translational apparatus of the known virosphere.</title>
        <authorList>
            <person name="Abrahao J."/>
            <person name="Silva L."/>
            <person name="Silva L.S."/>
            <person name="Khalil J.Y.B."/>
            <person name="Rodrigues R."/>
            <person name="Arantes T."/>
            <person name="Assis F."/>
            <person name="Boratto P."/>
            <person name="Andrade M."/>
            <person name="Kroon E.G."/>
            <person name="Ribeiro B."/>
            <person name="Bergier I."/>
            <person name="Seligmann H."/>
            <person name="Ghigo E."/>
            <person name="Colson P."/>
            <person name="Levasseur A."/>
            <person name="Kroemer G."/>
            <person name="Raoult D."/>
            <person name="La Scola B."/>
        </authorList>
    </citation>
    <scope>NUCLEOTIDE SEQUENCE [LARGE SCALE GENOMIC DNA]</scope>
    <source>
        <strain evidence="12">Soda lake</strain>
    </source>
</reference>
<dbReference type="PANTHER" id="PTHR42785">
    <property type="entry name" value="DNA TOPOISOMERASE, TYPE IA, CORE"/>
    <property type="match status" value="1"/>
</dbReference>
<dbReference type="InterPro" id="IPR013825">
    <property type="entry name" value="Topo_IA_cen_sub2"/>
</dbReference>
<evidence type="ECO:0000313" key="12">
    <source>
        <dbReference type="EMBL" id="QKU35575.1"/>
    </source>
</evidence>
<evidence type="ECO:0000259" key="11">
    <source>
        <dbReference type="PROSITE" id="PS52039"/>
    </source>
</evidence>
<dbReference type="SMART" id="SM00493">
    <property type="entry name" value="TOPRIM"/>
    <property type="match status" value="1"/>
</dbReference>
<feature type="domain" description="Toprim" evidence="10">
    <location>
        <begin position="2"/>
        <end position="110"/>
    </location>
</feature>
<dbReference type="Gene3D" id="1.10.290.10">
    <property type="entry name" value="Topoisomerase I, domain 4"/>
    <property type="match status" value="1"/>
</dbReference>
<evidence type="ECO:0000256" key="7">
    <source>
        <dbReference type="ARBA" id="ARBA00023125"/>
    </source>
</evidence>
<dbReference type="EC" id="5.6.2.1" evidence="3"/>
<keyword evidence="8 12" id="KW-0413">Isomerase</keyword>
<dbReference type="InterPro" id="IPR003601">
    <property type="entry name" value="Topo_IA_2"/>
</dbReference>
<proteinExistence type="inferred from homology"/>
<keyword evidence="4" id="KW-0479">Metal-binding</keyword>
<accession>A0A6N1NMH3</accession>
<dbReference type="InterPro" id="IPR003602">
    <property type="entry name" value="Topo_IA_DNA-bd_dom"/>
</dbReference>
<dbReference type="SMART" id="SM00437">
    <property type="entry name" value="TOP1Ac"/>
    <property type="match status" value="1"/>
</dbReference>
<dbReference type="Pfam" id="PF01131">
    <property type="entry name" value="Topoisom_bac"/>
    <property type="match status" value="2"/>
</dbReference>
<feature type="compositionally biased region" description="Basic residues" evidence="9">
    <location>
        <begin position="815"/>
        <end position="829"/>
    </location>
</feature>
<dbReference type="InterPro" id="IPR006171">
    <property type="entry name" value="TOPRIM_dom"/>
</dbReference>
<dbReference type="PROSITE" id="PS52039">
    <property type="entry name" value="TOPO_IA_2"/>
    <property type="match status" value="1"/>
</dbReference>
<dbReference type="Gene3D" id="3.40.50.140">
    <property type="match status" value="1"/>
</dbReference>
<dbReference type="InterPro" id="IPR013824">
    <property type="entry name" value="Topo_IA_cen_sub1"/>
</dbReference>
<reference evidence="12" key="1">
    <citation type="submission" date="2017-01" db="EMBL/GenBank/DDBJ databases">
        <authorList>
            <person name="Assis F.L."/>
            <person name="Abrahao J.S."/>
            <person name="Silva L."/>
            <person name="Khalil J.B."/>
            <person name="Rodrigues R."/>
            <person name="Silva L.S."/>
            <person name="Arantes T."/>
            <person name="Boratto P."/>
            <person name="Andrade M."/>
            <person name="Kroon E.G."/>
            <person name="Ribeiro B."/>
            <person name="Bergier I."/>
            <person name="Seligmann H."/>
            <person name="Ghigo E."/>
            <person name="Colson P."/>
            <person name="Levasseur A."/>
            <person name="Raoult D."/>
            <person name="Scola B.L."/>
        </authorList>
    </citation>
    <scope>NUCLEOTIDE SEQUENCE</scope>
    <source>
        <strain evidence="12">Soda lake</strain>
    </source>
</reference>
<keyword evidence="7" id="KW-0238">DNA-binding</keyword>
<dbReference type="InterPro" id="IPR013497">
    <property type="entry name" value="Topo_IA_cen"/>
</dbReference>
<dbReference type="Gene3D" id="2.70.20.10">
    <property type="entry name" value="Topoisomerase I, domain 3"/>
    <property type="match status" value="1"/>
</dbReference>
<evidence type="ECO:0000256" key="4">
    <source>
        <dbReference type="ARBA" id="ARBA00022723"/>
    </source>
</evidence>
<evidence type="ECO:0000256" key="9">
    <source>
        <dbReference type="SAM" id="MobiDB-lite"/>
    </source>
</evidence>
<comment type="catalytic activity">
    <reaction evidence="1">
        <text>ATP-independent breakage of single-stranded DNA, followed by passage and rejoining.</text>
        <dbReference type="EC" id="5.6.2.1"/>
    </reaction>
</comment>
<keyword evidence="5" id="KW-0460">Magnesium</keyword>
<dbReference type="PRINTS" id="PR00417">
    <property type="entry name" value="PRTPISMRASEI"/>
</dbReference>
<dbReference type="Pfam" id="PF13368">
    <property type="entry name" value="Toprim_C_rpt"/>
    <property type="match status" value="2"/>
</dbReference>
<dbReference type="GO" id="GO:0003677">
    <property type="term" value="F:DNA binding"/>
    <property type="evidence" value="ECO:0007669"/>
    <property type="project" value="UniProtKB-KW"/>
</dbReference>
<dbReference type="InterPro" id="IPR005733">
    <property type="entry name" value="TopoI_bac-type"/>
</dbReference>
<organism evidence="12">
    <name type="scientific">Tupanvirus soda lake</name>
    <dbReference type="NCBI Taxonomy" id="2126985"/>
    <lineage>
        <taxon>Viruses</taxon>
        <taxon>Varidnaviria</taxon>
        <taxon>Bamfordvirae</taxon>
        <taxon>Nucleocytoviricota</taxon>
        <taxon>Megaviricetes</taxon>
        <taxon>Imitervirales</taxon>
        <taxon>Mimiviridae</taxon>
        <taxon>Megamimivirinae</taxon>
        <taxon>Tupanvirus</taxon>
        <taxon>Tupanvirus salinum</taxon>
    </lineage>
</organism>
<dbReference type="HAMAP" id="MF_00952">
    <property type="entry name" value="Topoisom_1_prok"/>
    <property type="match status" value="1"/>
</dbReference>
<keyword evidence="6" id="KW-0799">Topoisomerase</keyword>
<dbReference type="InterPro" id="IPR000380">
    <property type="entry name" value="Topo_IA"/>
</dbReference>
<dbReference type="InterPro" id="IPR025589">
    <property type="entry name" value="Toprim_C_rpt"/>
</dbReference>
<dbReference type="SUPFAM" id="SSF56712">
    <property type="entry name" value="Prokaryotic type I DNA topoisomerase"/>
    <property type="match status" value="1"/>
</dbReference>
<dbReference type="GO" id="GO:0046872">
    <property type="term" value="F:metal ion binding"/>
    <property type="evidence" value="ECO:0007669"/>
    <property type="project" value="UniProtKB-KW"/>
</dbReference>